<dbReference type="EMBL" id="JACAZI010000005">
    <property type="protein sequence ID" value="KAF7360166.1"/>
    <property type="molecule type" value="Genomic_DNA"/>
</dbReference>
<evidence type="ECO:0000313" key="1">
    <source>
        <dbReference type="EMBL" id="KAF7360166.1"/>
    </source>
</evidence>
<proteinExistence type="predicted"/>
<protein>
    <submittedName>
        <fullName evidence="1">Uncharacterized protein</fullName>
    </submittedName>
</protein>
<accession>A0A8H6YK46</accession>
<dbReference type="Proteomes" id="UP000620124">
    <property type="component" value="Unassembled WGS sequence"/>
</dbReference>
<name>A0A8H6YK46_9AGAR</name>
<dbReference type="OrthoDB" id="21502at2759"/>
<reference evidence="1" key="1">
    <citation type="submission" date="2020-05" db="EMBL/GenBank/DDBJ databases">
        <title>Mycena genomes resolve the evolution of fungal bioluminescence.</title>
        <authorList>
            <person name="Tsai I.J."/>
        </authorList>
    </citation>
    <scope>NUCLEOTIDE SEQUENCE</scope>
    <source>
        <strain evidence="1">CCC161011</strain>
    </source>
</reference>
<gene>
    <name evidence="1" type="ORF">MVEN_00745100</name>
</gene>
<comment type="caution">
    <text evidence="1">The sequence shown here is derived from an EMBL/GenBank/DDBJ whole genome shotgun (WGS) entry which is preliminary data.</text>
</comment>
<dbReference type="InterPro" id="IPR023213">
    <property type="entry name" value="CAT-like_dom_sf"/>
</dbReference>
<keyword evidence="2" id="KW-1185">Reference proteome</keyword>
<sequence>MLSHLSSFFAPHASTPPPADMRCIPCTGIDVSVRDLVLTTGLVVNARLDAKRLEQSLSMLVEHKFPRAGARLALRNGVYEFQIPRTFNSSIRPTAFTLEDRPATCPELPTDLVGGFASQPAIFSLPDEGYFKSKSCPTTLEGFLVPNTPLIHVHAVVFDDATFIGITSSHMTFDALGTRTLVHAWARLLNGEDIDAIPGMEWDVAPFETFTGPTTMTHQRGWFVLSLLPQLIFIVFFMLRIVRDPKEEGRLVRIPKRFLEDSKNEIMRDLKRQGSAEWVGSSDIILAWWFKSIYNLRNIGDTTPIHIHLPINLRDKHIFPGGSTIGTPYINNAVDAISLPPVSVTDLQTESLGDTALRFRRAIIAYNADLPAIQADVQWRCANPFVDRFPCPPRAEYSFQTNWRAANFGDLDFSGARAQGTEEEEKTRVLLAVGYVSSSKNIPMRGAGGMFMEDEDAVWMFQIRGTKDWENVRRSGRIAFA</sequence>
<dbReference type="AlphaFoldDB" id="A0A8H6YK46"/>
<evidence type="ECO:0000313" key="2">
    <source>
        <dbReference type="Proteomes" id="UP000620124"/>
    </source>
</evidence>
<dbReference type="Gene3D" id="3.30.559.10">
    <property type="entry name" value="Chloramphenicol acetyltransferase-like domain"/>
    <property type="match status" value="2"/>
</dbReference>
<organism evidence="1 2">
    <name type="scientific">Mycena venus</name>
    <dbReference type="NCBI Taxonomy" id="2733690"/>
    <lineage>
        <taxon>Eukaryota</taxon>
        <taxon>Fungi</taxon>
        <taxon>Dikarya</taxon>
        <taxon>Basidiomycota</taxon>
        <taxon>Agaricomycotina</taxon>
        <taxon>Agaricomycetes</taxon>
        <taxon>Agaricomycetidae</taxon>
        <taxon>Agaricales</taxon>
        <taxon>Marasmiineae</taxon>
        <taxon>Mycenaceae</taxon>
        <taxon>Mycena</taxon>
    </lineage>
</organism>